<evidence type="ECO:0000259" key="3">
    <source>
        <dbReference type="PROSITE" id="PS51186"/>
    </source>
</evidence>
<dbReference type="AlphaFoldDB" id="A0A0B7GKR2"/>
<feature type="domain" description="N-acetyltransferase" evidence="3">
    <location>
        <begin position="7"/>
        <end position="145"/>
    </location>
</feature>
<proteinExistence type="predicted"/>
<dbReference type="Pfam" id="PF13673">
    <property type="entry name" value="Acetyltransf_10"/>
    <property type="match status" value="1"/>
</dbReference>
<feature type="domain" description="N-acetyltransferase" evidence="3">
    <location>
        <begin position="155"/>
        <end position="288"/>
    </location>
</feature>
<dbReference type="InterPro" id="IPR016181">
    <property type="entry name" value="Acyl_CoA_acyltransferase"/>
</dbReference>
<dbReference type="InterPro" id="IPR050680">
    <property type="entry name" value="YpeA/RimI_acetyltransf"/>
</dbReference>
<dbReference type="Pfam" id="PF13508">
    <property type="entry name" value="Acetyltransf_7"/>
    <property type="match status" value="1"/>
</dbReference>
<keyword evidence="2" id="KW-0012">Acyltransferase</keyword>
<dbReference type="PROSITE" id="PS51186">
    <property type="entry name" value="GNAT"/>
    <property type="match status" value="2"/>
</dbReference>
<dbReference type="Proteomes" id="UP000183504">
    <property type="component" value="Unassembled WGS sequence"/>
</dbReference>
<evidence type="ECO:0000313" key="4">
    <source>
        <dbReference type="EMBL" id="CEL90246.1"/>
    </source>
</evidence>
<dbReference type="PANTHER" id="PTHR43420">
    <property type="entry name" value="ACETYLTRANSFERASE"/>
    <property type="match status" value="1"/>
</dbReference>
<reference evidence="4 5" key="1">
    <citation type="submission" date="2015-01" db="EMBL/GenBank/DDBJ databases">
        <authorList>
            <person name="Pelicic Vladimir"/>
        </authorList>
    </citation>
    <scope>NUCLEOTIDE SEQUENCE [LARGE SCALE GENOMIC DNA]</scope>
    <source>
        <strain evidence="4 5">2908</strain>
    </source>
</reference>
<accession>A0A0B7GKR2</accession>
<organism evidence="4 5">
    <name type="scientific">Streptococcus sanguinis</name>
    <dbReference type="NCBI Taxonomy" id="1305"/>
    <lineage>
        <taxon>Bacteria</taxon>
        <taxon>Bacillati</taxon>
        <taxon>Bacillota</taxon>
        <taxon>Bacilli</taxon>
        <taxon>Lactobacillales</taxon>
        <taxon>Streptococcaceae</taxon>
        <taxon>Streptococcus</taxon>
    </lineage>
</organism>
<dbReference type="PANTHER" id="PTHR43420:SF44">
    <property type="entry name" value="ACETYLTRANSFERASE YPEA"/>
    <property type="match status" value="1"/>
</dbReference>
<dbReference type="GO" id="GO:0016747">
    <property type="term" value="F:acyltransferase activity, transferring groups other than amino-acyl groups"/>
    <property type="evidence" value="ECO:0007669"/>
    <property type="project" value="InterPro"/>
</dbReference>
<dbReference type="InterPro" id="IPR000182">
    <property type="entry name" value="GNAT_dom"/>
</dbReference>
<keyword evidence="1 4" id="KW-0808">Transferase</keyword>
<dbReference type="Gene3D" id="3.40.630.30">
    <property type="match status" value="2"/>
</dbReference>
<dbReference type="CDD" id="cd04301">
    <property type="entry name" value="NAT_SF"/>
    <property type="match status" value="2"/>
</dbReference>
<protein>
    <submittedName>
        <fullName evidence="4">Putative N-acetyltransferase</fullName>
    </submittedName>
</protein>
<gene>
    <name evidence="4" type="ORF">SSV_0946</name>
</gene>
<evidence type="ECO:0000256" key="1">
    <source>
        <dbReference type="ARBA" id="ARBA00022679"/>
    </source>
</evidence>
<name>A0A0B7GKR2_STRSA</name>
<dbReference type="SUPFAM" id="SSF55729">
    <property type="entry name" value="Acyl-CoA N-acyltransferases (Nat)"/>
    <property type="match status" value="2"/>
</dbReference>
<sequence length="288" mass="32569">MRQVQISIYSALPEKEKQALFELVQECNKGDGGYRLPYLNNNYNADTRMPAFFLAEMDGRTIGFLSVYADEPGQAEVSLYVLPAYRRQGVANQLLAAFSKVADKYDLIEIEYIAELAFLNGHPDFARRFDYQEGEAEIWLAQSAQTFPLEKREGIEVLQGSLDLAEEIAAFQSRVFETPLDVALKYAQESITSSSSLLYILKKDDRVVASVSVDTDFGTNYFFGLAVNQDFQGQGLGSYLLLASMQNLNELNGQDFQIVVEKQNTRALKLYKKLGFKEMTEVVYLKEK</sequence>
<evidence type="ECO:0000256" key="2">
    <source>
        <dbReference type="ARBA" id="ARBA00023315"/>
    </source>
</evidence>
<evidence type="ECO:0000313" key="5">
    <source>
        <dbReference type="Proteomes" id="UP000183504"/>
    </source>
</evidence>
<dbReference type="EMBL" id="CDMW01000001">
    <property type="protein sequence ID" value="CEL90246.1"/>
    <property type="molecule type" value="Genomic_DNA"/>
</dbReference>